<dbReference type="Gene3D" id="3.90.280.10">
    <property type="entry name" value="PEBP-like"/>
    <property type="match status" value="1"/>
</dbReference>
<sequence>MKLTSLAITNGSPIPARYAFGQSNKETHIALSDNISPDFSWSDVPEGTQSFVLIAVDIDAPSKADDVNQVDREVPAELARVPFYHWTLIDIPADMRHIEEGAFSKNVSPKGKSGPLTAFPTMRQGLNNYTEWFAADADMKGDYFGYDGPCPPFNDARIHRYYFTLYALDIKEVPVSGVFDAKQVLSLIKEHILAEDTLMGTYTLNPRLAA</sequence>
<dbReference type="AlphaFoldDB" id="A0A6L9Y6A0"/>
<dbReference type="NCBIfam" id="TIGR00481">
    <property type="entry name" value="YbhB/YbcL family Raf kinase inhibitor-like protein"/>
    <property type="match status" value="1"/>
</dbReference>
<name>A0A6L9Y6A0_9BURK</name>
<proteinExistence type="predicted"/>
<dbReference type="InterPro" id="IPR005247">
    <property type="entry name" value="YbhB_YbcL/LppC-like"/>
</dbReference>
<comment type="caution">
    <text evidence="1">The sequence shown here is derived from an EMBL/GenBank/DDBJ whole genome shotgun (WGS) entry which is preliminary data.</text>
</comment>
<organism evidence="1 2">
    <name type="scientific">Pelistega ratti</name>
    <dbReference type="NCBI Taxonomy" id="2652177"/>
    <lineage>
        <taxon>Bacteria</taxon>
        <taxon>Pseudomonadati</taxon>
        <taxon>Pseudomonadota</taxon>
        <taxon>Betaproteobacteria</taxon>
        <taxon>Burkholderiales</taxon>
        <taxon>Alcaligenaceae</taxon>
        <taxon>Pelistega</taxon>
    </lineage>
</organism>
<gene>
    <name evidence="1" type="ORF">F9B74_03300</name>
</gene>
<protein>
    <submittedName>
        <fullName evidence="1">YbhB/YbcL family Raf kinase inhibitor-like protein</fullName>
    </submittedName>
</protein>
<accession>A0A6L9Y6A0</accession>
<dbReference type="InterPro" id="IPR036610">
    <property type="entry name" value="PEBP-like_sf"/>
</dbReference>
<dbReference type="PANTHER" id="PTHR30289">
    <property type="entry name" value="UNCHARACTERIZED PROTEIN YBCL-RELATED"/>
    <property type="match status" value="1"/>
</dbReference>
<dbReference type="Pfam" id="PF01161">
    <property type="entry name" value="PBP"/>
    <property type="match status" value="1"/>
</dbReference>
<evidence type="ECO:0000313" key="1">
    <source>
        <dbReference type="EMBL" id="NEN75354.1"/>
    </source>
</evidence>
<dbReference type="SUPFAM" id="SSF49777">
    <property type="entry name" value="PEBP-like"/>
    <property type="match status" value="1"/>
</dbReference>
<dbReference type="Proteomes" id="UP000477651">
    <property type="component" value="Unassembled WGS sequence"/>
</dbReference>
<dbReference type="EMBL" id="JAAGYR010000004">
    <property type="protein sequence ID" value="NEN75354.1"/>
    <property type="molecule type" value="Genomic_DNA"/>
</dbReference>
<dbReference type="CDD" id="cd00865">
    <property type="entry name" value="PEBP_bact_arch"/>
    <property type="match status" value="1"/>
</dbReference>
<evidence type="ECO:0000313" key="2">
    <source>
        <dbReference type="Proteomes" id="UP000477651"/>
    </source>
</evidence>
<dbReference type="RefSeq" id="WP_163764035.1">
    <property type="nucleotide sequence ID" value="NZ_JAAGYR010000004.1"/>
</dbReference>
<keyword evidence="2" id="KW-1185">Reference proteome</keyword>
<dbReference type="InterPro" id="IPR008914">
    <property type="entry name" value="PEBP"/>
</dbReference>
<dbReference type="PANTHER" id="PTHR30289:SF1">
    <property type="entry name" value="PEBP (PHOSPHATIDYLETHANOLAMINE-BINDING PROTEIN) FAMILY PROTEIN"/>
    <property type="match status" value="1"/>
</dbReference>
<reference evidence="1 2" key="1">
    <citation type="submission" date="2020-02" db="EMBL/GenBank/DDBJ databases">
        <title>Pelistega sp. NLN82 were isolated from wild rodents of the Hainan Island.</title>
        <authorList>
            <person name="Niu N."/>
            <person name="Zhou J."/>
        </authorList>
    </citation>
    <scope>NUCLEOTIDE SEQUENCE [LARGE SCALE GENOMIC DNA]</scope>
    <source>
        <strain evidence="1 2">NLN82</strain>
    </source>
</reference>